<name>A0A6A4I9V7_9AGAR</name>
<proteinExistence type="predicted"/>
<organism evidence="1 2">
    <name type="scientific">Gymnopus androsaceus JB14</name>
    <dbReference type="NCBI Taxonomy" id="1447944"/>
    <lineage>
        <taxon>Eukaryota</taxon>
        <taxon>Fungi</taxon>
        <taxon>Dikarya</taxon>
        <taxon>Basidiomycota</taxon>
        <taxon>Agaricomycotina</taxon>
        <taxon>Agaricomycetes</taxon>
        <taxon>Agaricomycetidae</taxon>
        <taxon>Agaricales</taxon>
        <taxon>Marasmiineae</taxon>
        <taxon>Omphalotaceae</taxon>
        <taxon>Gymnopus</taxon>
    </lineage>
</organism>
<reference evidence="1" key="1">
    <citation type="journal article" date="2019" name="Environ. Microbiol.">
        <title>Fungal ecological strategies reflected in gene transcription - a case study of two litter decomposers.</title>
        <authorList>
            <person name="Barbi F."/>
            <person name="Kohler A."/>
            <person name="Barry K."/>
            <person name="Baskaran P."/>
            <person name="Daum C."/>
            <person name="Fauchery L."/>
            <person name="Ihrmark K."/>
            <person name="Kuo A."/>
            <person name="LaButti K."/>
            <person name="Lipzen A."/>
            <person name="Morin E."/>
            <person name="Grigoriev I.V."/>
            <person name="Henrissat B."/>
            <person name="Lindahl B."/>
            <person name="Martin F."/>
        </authorList>
    </citation>
    <scope>NUCLEOTIDE SEQUENCE</scope>
    <source>
        <strain evidence="1">JB14</strain>
    </source>
</reference>
<dbReference type="OrthoDB" id="3113175at2759"/>
<accession>A0A6A4I9V7</accession>
<sequence length="153" mass="17406">MSLPVFDFFAGLQDREKNLSDPLPEHLCPVIRYGTFTPYLKYPREPPPPAPPFDDDCVCLYYGFEISDQMISDWEAKNPEKNIHAKYDNSVVVIPRLMSSVCERVGLGQGPSYQMSLAQERRESSPCKKDVVRELLLKVAEELGAEGPQWIKV</sequence>
<dbReference type="Proteomes" id="UP000799118">
    <property type="component" value="Unassembled WGS sequence"/>
</dbReference>
<dbReference type="EMBL" id="ML769404">
    <property type="protein sequence ID" value="KAE9406108.1"/>
    <property type="molecule type" value="Genomic_DNA"/>
</dbReference>
<evidence type="ECO:0000313" key="1">
    <source>
        <dbReference type="EMBL" id="KAE9406108.1"/>
    </source>
</evidence>
<gene>
    <name evidence="1" type="ORF">BT96DRAFT_915606</name>
</gene>
<protein>
    <submittedName>
        <fullName evidence="1">Uncharacterized protein</fullName>
    </submittedName>
</protein>
<dbReference type="AlphaFoldDB" id="A0A6A4I9V7"/>
<evidence type="ECO:0000313" key="2">
    <source>
        <dbReference type="Proteomes" id="UP000799118"/>
    </source>
</evidence>
<keyword evidence="2" id="KW-1185">Reference proteome</keyword>